<evidence type="ECO:0000313" key="4">
    <source>
        <dbReference type="Proteomes" id="UP000332933"/>
    </source>
</evidence>
<dbReference type="AlphaFoldDB" id="A0A485LT42"/>
<name>A0A485LT42_9STRA</name>
<gene>
    <name evidence="3" type="primary">Aste57867_25166</name>
    <name evidence="2" type="ORF">As57867_025088</name>
    <name evidence="3" type="ORF">ASTE57867_25166</name>
</gene>
<dbReference type="SUPFAM" id="SSF53383">
    <property type="entry name" value="PLP-dependent transferases"/>
    <property type="match status" value="1"/>
</dbReference>
<sequence>MPGGGTVSYVTQFIYHYTDHVTEREEGGAPDTNGTIRLGLAFQLKHCIGLEVLAAREQLNSSRVLGRFQVHPSIVVLGPRNFRTKLPMFSLLIRFADRLLHYNFVDSLLNNLFGIQTRGGCSCAAPYSHRLLRISDRTNEAFTHAITQDHLQILRPGYPRMSFPYIIDDTKVD</sequence>
<organism evidence="3 4">
    <name type="scientific">Aphanomyces stellatus</name>
    <dbReference type="NCBI Taxonomy" id="120398"/>
    <lineage>
        <taxon>Eukaryota</taxon>
        <taxon>Sar</taxon>
        <taxon>Stramenopiles</taxon>
        <taxon>Oomycota</taxon>
        <taxon>Saprolegniomycetes</taxon>
        <taxon>Saprolegniales</taxon>
        <taxon>Verrucalvaceae</taxon>
        <taxon>Aphanomyces</taxon>
    </lineage>
</organism>
<dbReference type="OrthoDB" id="420046at2759"/>
<dbReference type="PANTHER" id="PTHR43686">
    <property type="entry name" value="SULFURTRANSFERASE-RELATED"/>
    <property type="match status" value="1"/>
</dbReference>
<protein>
    <submittedName>
        <fullName evidence="3">Aste57867_25166 protein</fullName>
    </submittedName>
</protein>
<proteinExistence type="predicted"/>
<evidence type="ECO:0000313" key="2">
    <source>
        <dbReference type="EMBL" id="KAF0682737.1"/>
    </source>
</evidence>
<evidence type="ECO:0000313" key="3">
    <source>
        <dbReference type="EMBL" id="VFU01795.1"/>
    </source>
</evidence>
<evidence type="ECO:0000259" key="1">
    <source>
        <dbReference type="Pfam" id="PF00266"/>
    </source>
</evidence>
<dbReference type="EMBL" id="VJMH01007490">
    <property type="protein sequence ID" value="KAF0682737.1"/>
    <property type="molecule type" value="Genomic_DNA"/>
</dbReference>
<dbReference type="InterPro" id="IPR015424">
    <property type="entry name" value="PyrdxlP-dep_Trfase"/>
</dbReference>
<reference evidence="2" key="2">
    <citation type="submission" date="2019-06" db="EMBL/GenBank/DDBJ databases">
        <title>Genomics analysis of Aphanomyces spp. identifies a new class of oomycete effector associated with host adaptation.</title>
        <authorList>
            <person name="Gaulin E."/>
        </authorList>
    </citation>
    <scope>NUCLEOTIDE SEQUENCE</scope>
    <source>
        <strain evidence="2">CBS 578.67</strain>
    </source>
</reference>
<dbReference type="PANTHER" id="PTHR43686:SF1">
    <property type="entry name" value="AMINOTRAN_5 DOMAIN-CONTAINING PROTEIN"/>
    <property type="match status" value="1"/>
</dbReference>
<dbReference type="Pfam" id="PF00266">
    <property type="entry name" value="Aminotran_5"/>
    <property type="match status" value="1"/>
</dbReference>
<keyword evidence="4" id="KW-1185">Reference proteome</keyword>
<dbReference type="InterPro" id="IPR000192">
    <property type="entry name" value="Aminotrans_V_dom"/>
</dbReference>
<reference evidence="3 4" key="1">
    <citation type="submission" date="2019-03" db="EMBL/GenBank/DDBJ databases">
        <authorList>
            <person name="Gaulin E."/>
            <person name="Dumas B."/>
        </authorList>
    </citation>
    <scope>NUCLEOTIDE SEQUENCE [LARGE SCALE GENOMIC DNA]</scope>
    <source>
        <strain evidence="3">CBS 568.67</strain>
    </source>
</reference>
<accession>A0A485LT42</accession>
<dbReference type="InterPro" id="IPR015422">
    <property type="entry name" value="PyrdxlP-dep_Trfase_small"/>
</dbReference>
<dbReference type="Gene3D" id="3.90.1150.10">
    <property type="entry name" value="Aspartate Aminotransferase, domain 1"/>
    <property type="match status" value="1"/>
</dbReference>
<dbReference type="Proteomes" id="UP000332933">
    <property type="component" value="Unassembled WGS sequence"/>
</dbReference>
<feature type="domain" description="Aminotransferase class V" evidence="1">
    <location>
        <begin position="2"/>
        <end position="131"/>
    </location>
</feature>
<dbReference type="EMBL" id="CAADRA010007516">
    <property type="protein sequence ID" value="VFU01795.1"/>
    <property type="molecule type" value="Genomic_DNA"/>
</dbReference>